<sequence length="182" mass="20101">MTQARADDFWTWSLAHYRRPGAEPQLLALQDRFGCNVNILLWLCWCAEYFEAAQEPVITEAIDAIAGWNAKVTAKLRDVRRYMKTQGGDNADLRSDVKQAELDAEKVEQRRLQDIAINALAPAEDDSDEAIQTRARQNLNGYAALHGADRQKGLDAALLHPLIGNILGPSVAGDSEQGTGNE</sequence>
<protein>
    <recommendedName>
        <fullName evidence="2">TIGR02444 family protein</fullName>
    </recommendedName>
</protein>
<dbReference type="Pfam" id="PF09523">
    <property type="entry name" value="DUF2390"/>
    <property type="match status" value="1"/>
</dbReference>
<evidence type="ECO:0008006" key="2">
    <source>
        <dbReference type="Google" id="ProtNLM"/>
    </source>
</evidence>
<proteinExistence type="predicted"/>
<dbReference type="NCBIfam" id="TIGR02444">
    <property type="entry name" value="TIGR02444 family protein"/>
    <property type="match status" value="1"/>
</dbReference>
<evidence type="ECO:0000313" key="1">
    <source>
        <dbReference type="EMBL" id="VAW08471.1"/>
    </source>
</evidence>
<name>A0A3B0SQ67_9ZZZZ</name>
<reference evidence="1" key="1">
    <citation type="submission" date="2018-06" db="EMBL/GenBank/DDBJ databases">
        <authorList>
            <person name="Zhirakovskaya E."/>
        </authorList>
    </citation>
    <scope>NUCLEOTIDE SEQUENCE</scope>
</reference>
<organism evidence="1">
    <name type="scientific">hydrothermal vent metagenome</name>
    <dbReference type="NCBI Taxonomy" id="652676"/>
    <lineage>
        <taxon>unclassified sequences</taxon>
        <taxon>metagenomes</taxon>
        <taxon>ecological metagenomes</taxon>
    </lineage>
</organism>
<dbReference type="InterPro" id="IPR012659">
    <property type="entry name" value="CHP02444"/>
</dbReference>
<accession>A0A3B0SQ67</accession>
<dbReference type="AlphaFoldDB" id="A0A3B0SQ67"/>
<dbReference type="EMBL" id="UOEH01000664">
    <property type="protein sequence ID" value="VAW08471.1"/>
    <property type="molecule type" value="Genomic_DNA"/>
</dbReference>
<gene>
    <name evidence="1" type="ORF">MNBD_ALPHA05-1339</name>
</gene>